<accession>A0A4V0YYN3</accession>
<dbReference type="AlphaFoldDB" id="A0A4V0YYN3"/>
<evidence type="ECO:0000256" key="1">
    <source>
        <dbReference type="SAM" id="Phobius"/>
    </source>
</evidence>
<sequence>MNYSASFCHCPVIFARYTATTVSKVFRKPGELKHKIFEERCVMAKYRQKIGWSLLILLILGIGIGMISPYVRLGPAQSRIALDPSFPILYVVLVIHIFLAFLALISGPFQFIKGLRQNYRTIHRYIGRIYLSCVLISGIAAFVVGLTSNDFTRQTAFLMLDVLWLLSAFKAYRAIRQRKITQHYTWMVRNYALTLVAVVARIIVPLSILVRVLRGQLSLPINISQVLDTTLGAGIWLALVLNLVLAEWLILQKTVRGQGDDRKIAGRTMSKQMDEISL</sequence>
<feature type="transmembrane region" description="Helical" evidence="1">
    <location>
        <begin position="154"/>
        <end position="172"/>
    </location>
</feature>
<name>A0A4V0YYN3_KTERU</name>
<dbReference type="Pfam" id="PF10067">
    <property type="entry name" value="DUF2306"/>
    <property type="match status" value="1"/>
</dbReference>
<keyword evidence="1" id="KW-0472">Membrane</keyword>
<dbReference type="InterPro" id="IPR018750">
    <property type="entry name" value="DUF2306_membrane"/>
</dbReference>
<evidence type="ECO:0000313" key="3">
    <source>
        <dbReference type="Proteomes" id="UP000290365"/>
    </source>
</evidence>
<dbReference type="EMBL" id="CP035758">
    <property type="protein sequence ID" value="QBD76821.1"/>
    <property type="molecule type" value="Genomic_DNA"/>
</dbReference>
<feature type="transmembrane region" description="Helical" evidence="1">
    <location>
        <begin position="233"/>
        <end position="251"/>
    </location>
</feature>
<feature type="transmembrane region" description="Helical" evidence="1">
    <location>
        <begin position="192"/>
        <end position="213"/>
    </location>
</feature>
<protein>
    <submittedName>
        <fullName evidence="2">DUF2306 domain-containing protein</fullName>
    </submittedName>
</protein>
<gene>
    <name evidence="2" type="ORF">EPA93_12730</name>
</gene>
<dbReference type="KEGG" id="kbs:EPA93_12730"/>
<keyword evidence="3" id="KW-1185">Reference proteome</keyword>
<proteinExistence type="predicted"/>
<feature type="transmembrane region" description="Helical" evidence="1">
    <location>
        <begin position="50"/>
        <end position="68"/>
    </location>
</feature>
<organism evidence="2 3">
    <name type="scientific">Ktedonosporobacter rubrisoli</name>
    <dbReference type="NCBI Taxonomy" id="2509675"/>
    <lineage>
        <taxon>Bacteria</taxon>
        <taxon>Bacillati</taxon>
        <taxon>Chloroflexota</taxon>
        <taxon>Ktedonobacteria</taxon>
        <taxon>Ktedonobacterales</taxon>
        <taxon>Ktedonosporobacteraceae</taxon>
        <taxon>Ktedonosporobacter</taxon>
    </lineage>
</organism>
<feature type="transmembrane region" description="Helical" evidence="1">
    <location>
        <begin position="88"/>
        <end position="109"/>
    </location>
</feature>
<reference evidence="2 3" key="1">
    <citation type="submission" date="2019-01" db="EMBL/GenBank/DDBJ databases">
        <title>Ktedonosporobacter rubrisoli SCAWS-G2.</title>
        <authorList>
            <person name="Huang Y."/>
            <person name="Yan B."/>
        </authorList>
    </citation>
    <scope>NUCLEOTIDE SEQUENCE [LARGE SCALE GENOMIC DNA]</scope>
    <source>
        <strain evidence="2 3">SCAWS-G2</strain>
    </source>
</reference>
<dbReference type="OrthoDB" id="195502at2"/>
<keyword evidence="1" id="KW-1133">Transmembrane helix</keyword>
<keyword evidence="1" id="KW-0812">Transmembrane</keyword>
<evidence type="ECO:0000313" key="2">
    <source>
        <dbReference type="EMBL" id="QBD76821.1"/>
    </source>
</evidence>
<feature type="transmembrane region" description="Helical" evidence="1">
    <location>
        <begin position="129"/>
        <end position="148"/>
    </location>
</feature>
<dbReference type="Proteomes" id="UP000290365">
    <property type="component" value="Chromosome"/>
</dbReference>